<evidence type="ECO:0000313" key="1">
    <source>
        <dbReference type="EMBL" id="WCZ33665.1"/>
    </source>
</evidence>
<dbReference type="RefSeq" id="WP_034997023.1">
    <property type="nucleotide sequence ID" value="NZ_CP063190.1"/>
</dbReference>
<gene>
    <name evidence="1" type="ORF">CIHUM_01090</name>
</gene>
<dbReference type="EMBL" id="CP063190">
    <property type="protein sequence ID" value="WCZ33665.1"/>
    <property type="molecule type" value="Genomic_DNA"/>
</dbReference>
<name>A0ABY7UAF9_9CORY</name>
<sequence length="323" mass="35548">MTDWPSWRKHVDYVVATRGRWFGLGDGDGTPIMTLPDPTGITAPDQWAEAEDLAFTMPALTSDYLTHPAVEKLIMNAIGTFSRDGRLATAVEDLTLLAAFPGPGGHVQRRGGMITHADGIDQDNDGTPTELTINATSIMDAWKTTIAASWPAAWWTARPYARREDEAGIRYTEPWDIARVELATRSTFVWKHGRAGFVIRRLAQESLDVTMATQADPDGTLWVDDPFHVVEVPETDTSPEISLEARDDTIWDTVSAQARNAGIVLGAHAWWPGDPAIRTWKPVKSTMAPAEVDISPSEGESQRPIGKHTYPHAMIVLTAKEVK</sequence>
<evidence type="ECO:0008006" key="3">
    <source>
        <dbReference type="Google" id="ProtNLM"/>
    </source>
</evidence>
<evidence type="ECO:0000313" key="2">
    <source>
        <dbReference type="Proteomes" id="UP001220577"/>
    </source>
</evidence>
<keyword evidence="2" id="KW-1185">Reference proteome</keyword>
<organism evidence="1 2">
    <name type="scientific">Corynebacterium ihumii</name>
    <dbReference type="NCBI Taxonomy" id="1232427"/>
    <lineage>
        <taxon>Bacteria</taxon>
        <taxon>Bacillati</taxon>
        <taxon>Actinomycetota</taxon>
        <taxon>Actinomycetes</taxon>
        <taxon>Mycobacteriales</taxon>
        <taxon>Corynebacteriaceae</taxon>
        <taxon>Corynebacterium</taxon>
    </lineage>
</organism>
<accession>A0ABY7UAF9</accession>
<dbReference type="Proteomes" id="UP001220577">
    <property type="component" value="Chromosome"/>
</dbReference>
<protein>
    <recommendedName>
        <fullName evidence="3">Immunity-specific protein</fullName>
    </recommendedName>
</protein>
<proteinExistence type="predicted"/>
<reference evidence="1 2" key="1">
    <citation type="submission" date="2020-10" db="EMBL/GenBank/DDBJ databases">
        <title>Complete genome sequence of Corynebacterium ihumii DSM 45751.</title>
        <authorList>
            <person name="Ruckert C."/>
            <person name="Albersmeier A."/>
            <person name="Busche T."/>
            <person name="Jaenicke S."/>
            <person name="Winkler A."/>
            <person name="Friethjonsson O.H."/>
            <person name="Hreggviethsson G.O."/>
            <person name="Lambert C."/>
            <person name="Badcock D."/>
            <person name="Bernaerts K."/>
            <person name="Anne J."/>
            <person name="Economou A."/>
            <person name="Kalinowski J."/>
        </authorList>
    </citation>
    <scope>NUCLEOTIDE SEQUENCE [LARGE SCALE GENOMIC DNA]</scope>
    <source>
        <strain evidence="1 2">DSM 45751</strain>
    </source>
</reference>